<dbReference type="EMBL" id="HE663493">
    <property type="protein sequence ID" value="CCG09648.1"/>
    <property type="molecule type" value="Genomic_DNA"/>
</dbReference>
<gene>
    <name evidence="1" type="ORF">RSPPHO_03022</name>
</gene>
<dbReference type="AlphaFoldDB" id="H6SQC9"/>
<proteinExistence type="predicted"/>
<dbReference type="Proteomes" id="UP000033220">
    <property type="component" value="Chromosome DSM 122"/>
</dbReference>
<organism evidence="1 2">
    <name type="scientific">Pararhodospirillum photometricum DSM 122</name>
    <dbReference type="NCBI Taxonomy" id="1150469"/>
    <lineage>
        <taxon>Bacteria</taxon>
        <taxon>Pseudomonadati</taxon>
        <taxon>Pseudomonadota</taxon>
        <taxon>Alphaproteobacteria</taxon>
        <taxon>Rhodospirillales</taxon>
        <taxon>Rhodospirillaceae</taxon>
        <taxon>Pararhodospirillum</taxon>
    </lineage>
</organism>
<evidence type="ECO:0000313" key="2">
    <source>
        <dbReference type="Proteomes" id="UP000033220"/>
    </source>
</evidence>
<accession>H6SQC9</accession>
<name>H6SQC9_PARPM</name>
<dbReference type="KEGG" id="rpm:RSPPHO_03022"/>
<dbReference type="PATRIC" id="fig|1150469.3.peg.3406"/>
<reference evidence="1 2" key="1">
    <citation type="submission" date="2012-02" db="EMBL/GenBank/DDBJ databases">
        <title>Shotgun genome sequence of Phaeospirillum photometricum DSM 122.</title>
        <authorList>
            <person name="Duquesne K."/>
            <person name="Sturgis J."/>
        </authorList>
    </citation>
    <scope>NUCLEOTIDE SEQUENCE [LARGE SCALE GENOMIC DNA]</scope>
    <source>
        <strain evidence="2">DSM122</strain>
    </source>
</reference>
<sequence length="84" mass="9760">MWMFGLNKPFSWFRDIKPRDRFAKTDGETKSVWVVDRVIEVTNMPPHARLIRQGDRAGGYRTISVRALADPTLYRRLPPTEAEA</sequence>
<dbReference type="HOGENOM" id="CLU_193013_0_0_5"/>
<evidence type="ECO:0000313" key="1">
    <source>
        <dbReference type="EMBL" id="CCG09648.1"/>
    </source>
</evidence>
<keyword evidence="2" id="KW-1185">Reference proteome</keyword>
<protein>
    <submittedName>
        <fullName evidence="1">Uncharacterized protein</fullName>
    </submittedName>
</protein>